<evidence type="ECO:0000256" key="1">
    <source>
        <dbReference type="ARBA" id="ARBA00006484"/>
    </source>
</evidence>
<dbReference type="PANTHER" id="PTHR43639:SF1">
    <property type="entry name" value="SHORT-CHAIN DEHYDROGENASE_REDUCTASE FAMILY PROTEIN"/>
    <property type="match status" value="1"/>
</dbReference>
<reference evidence="3 4" key="1">
    <citation type="journal article" date="2014" name="Antonie Van Leeuwenhoek">
        <title>Roseivivax atlanticus sp. nov., isolated from surface seawater of the Atlantic Ocean.</title>
        <authorList>
            <person name="Li G."/>
            <person name="Lai Q."/>
            <person name="Liu X."/>
            <person name="Sun F."/>
            <person name="Shao Z."/>
        </authorList>
    </citation>
    <scope>NUCLEOTIDE SEQUENCE [LARGE SCALE GENOMIC DNA]</scope>
    <source>
        <strain evidence="3 4">22II-s10s</strain>
    </source>
</reference>
<protein>
    <submittedName>
        <fullName evidence="3">Glucose-1-dehydrogenase</fullName>
        <ecNumber evidence="3">1.1.1.47</ecNumber>
    </submittedName>
</protein>
<evidence type="ECO:0000313" key="3">
    <source>
        <dbReference type="EMBL" id="ETW13383.1"/>
    </source>
</evidence>
<evidence type="ECO:0000256" key="2">
    <source>
        <dbReference type="ARBA" id="ARBA00023002"/>
    </source>
</evidence>
<keyword evidence="2 3" id="KW-0560">Oxidoreductase</keyword>
<dbReference type="FunFam" id="3.40.50.720:FF:000084">
    <property type="entry name" value="Short-chain dehydrogenase reductase"/>
    <property type="match status" value="1"/>
</dbReference>
<dbReference type="AlphaFoldDB" id="W4HLX3"/>
<dbReference type="EMBL" id="AQQW01000004">
    <property type="protein sequence ID" value="ETW13383.1"/>
    <property type="molecule type" value="Genomic_DNA"/>
</dbReference>
<dbReference type="STRING" id="1379903.ATO8_09226"/>
<dbReference type="InterPro" id="IPR002347">
    <property type="entry name" value="SDR_fam"/>
</dbReference>
<proteinExistence type="inferred from homology"/>
<dbReference type="SUPFAM" id="SSF51735">
    <property type="entry name" value="NAD(P)-binding Rossmann-fold domains"/>
    <property type="match status" value="1"/>
</dbReference>
<organism evidence="3 4">
    <name type="scientific">Roseivivax marinus</name>
    <dbReference type="NCBI Taxonomy" id="1379903"/>
    <lineage>
        <taxon>Bacteria</taxon>
        <taxon>Pseudomonadati</taxon>
        <taxon>Pseudomonadota</taxon>
        <taxon>Alphaproteobacteria</taxon>
        <taxon>Rhodobacterales</taxon>
        <taxon>Roseobacteraceae</taxon>
        <taxon>Roseivivax</taxon>
    </lineage>
</organism>
<dbReference type="InterPro" id="IPR020904">
    <property type="entry name" value="Sc_DH/Rdtase_CS"/>
</dbReference>
<name>W4HLX3_9RHOB</name>
<evidence type="ECO:0000313" key="4">
    <source>
        <dbReference type="Proteomes" id="UP000019063"/>
    </source>
</evidence>
<keyword evidence="4" id="KW-1185">Reference proteome</keyword>
<dbReference type="PRINTS" id="PR00081">
    <property type="entry name" value="GDHRDH"/>
</dbReference>
<comment type="caution">
    <text evidence="3">The sequence shown here is derived from an EMBL/GenBank/DDBJ whole genome shotgun (WGS) entry which is preliminary data.</text>
</comment>
<dbReference type="PROSITE" id="PS00061">
    <property type="entry name" value="ADH_SHORT"/>
    <property type="match status" value="1"/>
</dbReference>
<dbReference type="Pfam" id="PF13561">
    <property type="entry name" value="adh_short_C2"/>
    <property type="match status" value="1"/>
</dbReference>
<dbReference type="eggNOG" id="COG1028">
    <property type="taxonomic scope" value="Bacteria"/>
</dbReference>
<dbReference type="PRINTS" id="PR00080">
    <property type="entry name" value="SDRFAMILY"/>
</dbReference>
<gene>
    <name evidence="3" type="ORF">ATO8_09226</name>
</gene>
<dbReference type="PANTHER" id="PTHR43639">
    <property type="entry name" value="OXIDOREDUCTASE, SHORT-CHAIN DEHYDROGENASE/REDUCTASE FAMILY (AFU_ORTHOLOGUE AFUA_5G02870)"/>
    <property type="match status" value="1"/>
</dbReference>
<dbReference type="InterPro" id="IPR036291">
    <property type="entry name" value="NAD(P)-bd_dom_sf"/>
</dbReference>
<sequence>MLVARVYRRGMNDRPIALVTGASKGIGAATALAFAKAGYDVGVNYLSDEAGAAAVVARCKDVGAKAVAVHANVAHRSAVAEMFDTCDRTLGPVACLVNNAGIIGGSAAVTSVSEEALAGAFATNVFGTIYCLQEAAKRMRTDLGGAGGSIVNMSSIAAILGSPGEYVHYAASKGAVETVTIGAGKELGPLGIRVSAIRVGTTNTDLHAREGNPERPAAVAAATPLGRIAEASDIAEAAVWLASPKAAFVSGTVLTVAGGLLP</sequence>
<comment type="similarity">
    <text evidence="1">Belongs to the short-chain dehydrogenases/reductases (SDR) family.</text>
</comment>
<dbReference type="PATRIC" id="fig|1317118.6.peg.1908"/>
<dbReference type="Proteomes" id="UP000019063">
    <property type="component" value="Unassembled WGS sequence"/>
</dbReference>
<accession>W4HLX3</accession>
<dbReference type="EC" id="1.1.1.47" evidence="3"/>
<dbReference type="GO" id="GO:0047936">
    <property type="term" value="F:glucose 1-dehydrogenase [NAD(P)+] activity"/>
    <property type="evidence" value="ECO:0007669"/>
    <property type="project" value="UniProtKB-EC"/>
</dbReference>
<dbReference type="Gene3D" id="3.40.50.720">
    <property type="entry name" value="NAD(P)-binding Rossmann-like Domain"/>
    <property type="match status" value="1"/>
</dbReference>